<dbReference type="GO" id="GO:0016567">
    <property type="term" value="P:protein ubiquitination"/>
    <property type="evidence" value="ECO:0007669"/>
    <property type="project" value="TreeGrafter"/>
</dbReference>
<evidence type="ECO:0000256" key="7">
    <source>
        <dbReference type="SAM" id="MobiDB-lite"/>
    </source>
</evidence>
<dbReference type="GO" id="GO:0061630">
    <property type="term" value="F:ubiquitin protein ligase activity"/>
    <property type="evidence" value="ECO:0007669"/>
    <property type="project" value="UniProtKB-EC"/>
</dbReference>
<evidence type="ECO:0000256" key="3">
    <source>
        <dbReference type="ARBA" id="ARBA00012485"/>
    </source>
</evidence>
<dbReference type="InterPro" id="IPR035983">
    <property type="entry name" value="Hect_E3_ubiquitin_ligase"/>
</dbReference>
<dbReference type="PANTHER" id="PTHR11254">
    <property type="entry name" value="HECT DOMAIN UBIQUITIN-PROTEIN LIGASE"/>
    <property type="match status" value="1"/>
</dbReference>
<evidence type="ECO:0000256" key="2">
    <source>
        <dbReference type="ARBA" id="ARBA00004906"/>
    </source>
</evidence>
<name>A0A485LDQ3_9STRA</name>
<feature type="compositionally biased region" description="Basic and acidic residues" evidence="7">
    <location>
        <begin position="27"/>
        <end position="45"/>
    </location>
</feature>
<evidence type="ECO:0000259" key="8">
    <source>
        <dbReference type="PROSITE" id="PS50237"/>
    </source>
</evidence>
<keyword evidence="5 6" id="KW-0833">Ubl conjugation pathway</keyword>
<dbReference type="Proteomes" id="UP000332933">
    <property type="component" value="Unassembled WGS sequence"/>
</dbReference>
<reference evidence="9" key="2">
    <citation type="submission" date="2019-06" db="EMBL/GenBank/DDBJ databases">
        <title>Genomics analysis of Aphanomyces spp. identifies a new class of oomycete effector associated with host adaptation.</title>
        <authorList>
            <person name="Gaulin E."/>
        </authorList>
    </citation>
    <scope>NUCLEOTIDE SEQUENCE</scope>
    <source>
        <strain evidence="9">CBS 578.67</strain>
    </source>
</reference>
<evidence type="ECO:0000313" key="10">
    <source>
        <dbReference type="EMBL" id="VFT96588.1"/>
    </source>
</evidence>
<dbReference type="PANTHER" id="PTHR11254:SF440">
    <property type="entry name" value="E3 UBIQUITIN-PROTEIN LIGASE NEDD-4"/>
    <property type="match status" value="1"/>
</dbReference>
<protein>
    <recommendedName>
        <fullName evidence="3">HECT-type E3 ubiquitin transferase</fullName>
        <ecNumber evidence="3">2.3.2.26</ecNumber>
    </recommendedName>
</protein>
<dbReference type="EC" id="2.3.2.26" evidence="3"/>
<sequence length="247" mass="27241">MKRRFSPPSMRKDDKAAYSSTGSTERVASEQGRENDQAPRWHDGLPSRVRSARGLVVGGACVDVGPSGSVCLVLPAKARVVHTERCCSASALGVGHILLQVNRTNLLQESCECLLSVKPDQLHQSLRIEFVDEPGVDAGGLEREWFTRMTHEIFNPATGLFTASHNSAYIIETASAYRSDDHLLYFMPSVASWDAPSYGILIDAHLVLPLYKHIVGTPISFSDLEFVDLDIYTNLKWLKHSGWISGT</sequence>
<dbReference type="SUPFAM" id="SSF56204">
    <property type="entry name" value="Hect, E3 ligase catalytic domain"/>
    <property type="match status" value="1"/>
</dbReference>
<dbReference type="Gene3D" id="3.90.1750.10">
    <property type="entry name" value="Hect, E3 ligase catalytic domains"/>
    <property type="match status" value="1"/>
</dbReference>
<feature type="domain" description="HECT" evidence="8">
    <location>
        <begin position="118"/>
        <end position="238"/>
    </location>
</feature>
<organism evidence="10 11">
    <name type="scientific">Aphanomyces stellatus</name>
    <dbReference type="NCBI Taxonomy" id="120398"/>
    <lineage>
        <taxon>Eukaryota</taxon>
        <taxon>Sar</taxon>
        <taxon>Stramenopiles</taxon>
        <taxon>Oomycota</taxon>
        <taxon>Saprolegniomycetes</taxon>
        <taxon>Saprolegniales</taxon>
        <taxon>Verrucalvaceae</taxon>
        <taxon>Aphanomyces</taxon>
    </lineage>
</organism>
<dbReference type="InterPro" id="IPR050409">
    <property type="entry name" value="E3_ubiq-protein_ligase"/>
</dbReference>
<dbReference type="Pfam" id="PF00632">
    <property type="entry name" value="HECT"/>
    <property type="match status" value="1"/>
</dbReference>
<evidence type="ECO:0000256" key="6">
    <source>
        <dbReference type="PROSITE-ProRule" id="PRU00104"/>
    </source>
</evidence>
<evidence type="ECO:0000256" key="4">
    <source>
        <dbReference type="ARBA" id="ARBA00022679"/>
    </source>
</evidence>
<dbReference type="PROSITE" id="PS50237">
    <property type="entry name" value="HECT"/>
    <property type="match status" value="1"/>
</dbReference>
<keyword evidence="4" id="KW-0808">Transferase</keyword>
<dbReference type="GO" id="GO:0005737">
    <property type="term" value="C:cytoplasm"/>
    <property type="evidence" value="ECO:0007669"/>
    <property type="project" value="TreeGrafter"/>
</dbReference>
<dbReference type="EMBL" id="CAADRA010006743">
    <property type="protein sequence ID" value="VFT96588.1"/>
    <property type="molecule type" value="Genomic_DNA"/>
</dbReference>
<evidence type="ECO:0000313" key="11">
    <source>
        <dbReference type="Proteomes" id="UP000332933"/>
    </source>
</evidence>
<gene>
    <name evidence="10" type="primary">Aste57867_19890</name>
    <name evidence="9" type="ORF">As57867_019824</name>
    <name evidence="10" type="ORF">ASTE57867_19890</name>
</gene>
<proteinExistence type="predicted"/>
<comment type="pathway">
    <text evidence="2">Protein modification; protein ubiquitination.</text>
</comment>
<dbReference type="AlphaFoldDB" id="A0A485LDQ3"/>
<reference evidence="10 11" key="1">
    <citation type="submission" date="2019-03" db="EMBL/GenBank/DDBJ databases">
        <authorList>
            <person name="Gaulin E."/>
            <person name="Dumas B."/>
        </authorList>
    </citation>
    <scope>NUCLEOTIDE SEQUENCE [LARGE SCALE GENOMIC DNA]</scope>
    <source>
        <strain evidence="10">CBS 568.67</strain>
    </source>
</reference>
<keyword evidence="11" id="KW-1185">Reference proteome</keyword>
<evidence type="ECO:0000256" key="1">
    <source>
        <dbReference type="ARBA" id="ARBA00000885"/>
    </source>
</evidence>
<dbReference type="EMBL" id="VJMH01006720">
    <property type="protein sequence ID" value="KAF0688489.1"/>
    <property type="molecule type" value="Genomic_DNA"/>
</dbReference>
<feature type="region of interest" description="Disordered" evidence="7">
    <location>
        <begin position="1"/>
        <end position="45"/>
    </location>
</feature>
<comment type="caution">
    <text evidence="6">Lacks conserved residue(s) required for the propagation of feature annotation.</text>
</comment>
<evidence type="ECO:0000256" key="5">
    <source>
        <dbReference type="ARBA" id="ARBA00022786"/>
    </source>
</evidence>
<dbReference type="InterPro" id="IPR000569">
    <property type="entry name" value="HECT_dom"/>
</dbReference>
<accession>A0A485LDQ3</accession>
<comment type="catalytic activity">
    <reaction evidence="1">
        <text>S-ubiquitinyl-[E2 ubiquitin-conjugating enzyme]-L-cysteine + [acceptor protein]-L-lysine = [E2 ubiquitin-conjugating enzyme]-L-cysteine + N(6)-ubiquitinyl-[acceptor protein]-L-lysine.</text>
        <dbReference type="EC" id="2.3.2.26"/>
    </reaction>
</comment>
<evidence type="ECO:0000313" key="9">
    <source>
        <dbReference type="EMBL" id="KAF0688489.1"/>
    </source>
</evidence>
<dbReference type="OrthoDB" id="89236at2759"/>
<dbReference type="GO" id="GO:0006511">
    <property type="term" value="P:ubiquitin-dependent protein catabolic process"/>
    <property type="evidence" value="ECO:0007669"/>
    <property type="project" value="TreeGrafter"/>
</dbReference>